<feature type="non-terminal residue" evidence="1">
    <location>
        <position position="74"/>
    </location>
</feature>
<comment type="caution">
    <text evidence="1">The sequence shown here is derived from an EMBL/GenBank/DDBJ whole genome shotgun (WGS) entry which is preliminary data.</text>
</comment>
<reference evidence="1 2" key="1">
    <citation type="submission" date="2021-06" db="EMBL/GenBank/DDBJ databases">
        <authorList>
            <person name="Kallberg Y."/>
            <person name="Tangrot J."/>
            <person name="Rosling A."/>
        </authorList>
    </citation>
    <scope>NUCLEOTIDE SEQUENCE [LARGE SCALE GENOMIC DNA]</scope>
    <source>
        <strain evidence="1 2">120-4 pot B 10/14</strain>
    </source>
</reference>
<organism evidence="1 2">
    <name type="scientific">Gigaspora margarita</name>
    <dbReference type="NCBI Taxonomy" id="4874"/>
    <lineage>
        <taxon>Eukaryota</taxon>
        <taxon>Fungi</taxon>
        <taxon>Fungi incertae sedis</taxon>
        <taxon>Mucoromycota</taxon>
        <taxon>Glomeromycotina</taxon>
        <taxon>Glomeromycetes</taxon>
        <taxon>Diversisporales</taxon>
        <taxon>Gigasporaceae</taxon>
        <taxon>Gigaspora</taxon>
    </lineage>
</organism>
<sequence length="74" mass="8149">MSLGKSDRHYPYCKVKQEIKQSSVNTTSTEIENFNDTPEQIDLQTKDASASDISVITPNSDISENVSDNASNPN</sequence>
<evidence type="ECO:0000313" key="2">
    <source>
        <dbReference type="Proteomes" id="UP000789901"/>
    </source>
</evidence>
<dbReference type="EMBL" id="CAJVQB010025161">
    <property type="protein sequence ID" value="CAG8805718.1"/>
    <property type="molecule type" value="Genomic_DNA"/>
</dbReference>
<dbReference type="Proteomes" id="UP000789901">
    <property type="component" value="Unassembled WGS sequence"/>
</dbReference>
<name>A0ABN7VYE8_GIGMA</name>
<keyword evidence="2" id="KW-1185">Reference proteome</keyword>
<protein>
    <submittedName>
        <fullName evidence="1">32205_t:CDS:1</fullName>
    </submittedName>
</protein>
<accession>A0ABN7VYE8</accession>
<evidence type="ECO:0000313" key="1">
    <source>
        <dbReference type="EMBL" id="CAG8805718.1"/>
    </source>
</evidence>
<gene>
    <name evidence="1" type="ORF">GMARGA_LOCUS24150</name>
</gene>
<proteinExistence type="predicted"/>